<name>A0A6P1E4W5_9GAMM</name>
<dbReference type="InterPro" id="IPR004107">
    <property type="entry name" value="Integrase_SAM-like_N"/>
</dbReference>
<evidence type="ECO:0000256" key="1">
    <source>
        <dbReference type="ARBA" id="ARBA00022908"/>
    </source>
</evidence>
<dbReference type="RefSeq" id="WP_164656998.1">
    <property type="nucleotide sequence ID" value="NZ_JAAIJR010000240.1"/>
</dbReference>
<evidence type="ECO:0000256" key="3">
    <source>
        <dbReference type="PROSITE-ProRule" id="PRU01248"/>
    </source>
</evidence>
<organism evidence="5 6">
    <name type="scientific">Thiorhodococcus mannitoliphagus</name>
    <dbReference type="NCBI Taxonomy" id="329406"/>
    <lineage>
        <taxon>Bacteria</taxon>
        <taxon>Pseudomonadati</taxon>
        <taxon>Pseudomonadota</taxon>
        <taxon>Gammaproteobacteria</taxon>
        <taxon>Chromatiales</taxon>
        <taxon>Chromatiaceae</taxon>
        <taxon>Thiorhodococcus</taxon>
    </lineage>
</organism>
<dbReference type="SUPFAM" id="SSF47823">
    <property type="entry name" value="lambda integrase-like, N-terminal domain"/>
    <property type="match status" value="1"/>
</dbReference>
<evidence type="ECO:0000259" key="4">
    <source>
        <dbReference type="PROSITE" id="PS51900"/>
    </source>
</evidence>
<feature type="domain" description="Core-binding (CB)" evidence="4">
    <location>
        <begin position="20"/>
        <end position="101"/>
    </location>
</feature>
<dbReference type="Gene3D" id="1.10.150.130">
    <property type="match status" value="1"/>
</dbReference>
<keyword evidence="1" id="KW-0229">DNA integration</keyword>
<protein>
    <submittedName>
        <fullName evidence="5">Site-specific integrase</fullName>
    </submittedName>
</protein>
<dbReference type="Pfam" id="PF02899">
    <property type="entry name" value="Phage_int_SAM_1"/>
    <property type="match status" value="1"/>
</dbReference>
<evidence type="ECO:0000256" key="2">
    <source>
        <dbReference type="ARBA" id="ARBA00023125"/>
    </source>
</evidence>
<evidence type="ECO:0000313" key="6">
    <source>
        <dbReference type="Proteomes" id="UP000471640"/>
    </source>
</evidence>
<dbReference type="EMBL" id="JAAIJR010000240">
    <property type="protein sequence ID" value="NEX23572.1"/>
    <property type="molecule type" value="Genomic_DNA"/>
</dbReference>
<dbReference type="PROSITE" id="PS51900">
    <property type="entry name" value="CB"/>
    <property type="match status" value="1"/>
</dbReference>
<dbReference type="GO" id="GO:0003677">
    <property type="term" value="F:DNA binding"/>
    <property type="evidence" value="ECO:0007669"/>
    <property type="project" value="UniProtKB-UniRule"/>
</dbReference>
<gene>
    <name evidence="5" type="ORF">G3480_25395</name>
</gene>
<reference evidence="5 6" key="2">
    <citation type="submission" date="2020-02" db="EMBL/GenBank/DDBJ databases">
        <title>Genome sequences of Thiorhodococcus mannitoliphagus and Thiorhodococcus minor, purple sulfur photosynthetic bacteria in the gammaproteobacterial family, Chromatiaceae.</title>
        <authorList>
            <person name="Aviles F.A."/>
            <person name="Meyer T.E."/>
            <person name="Kyndt J.A."/>
        </authorList>
    </citation>
    <scope>NUCLEOTIDE SEQUENCE [LARGE SCALE GENOMIC DNA]</scope>
    <source>
        <strain evidence="5 6">DSM 18266</strain>
    </source>
</reference>
<dbReference type="InterPro" id="IPR044068">
    <property type="entry name" value="CB"/>
</dbReference>
<dbReference type="InterPro" id="IPR010998">
    <property type="entry name" value="Integrase_recombinase_N"/>
</dbReference>
<reference evidence="6" key="1">
    <citation type="journal article" date="2020" name="Microbiol. Resour. Announc.">
        <title>Draft Genome Sequences of Thiorhodococcus mannitoliphagus and Thiorhodococcus minor, Purple Sulfur Photosynthetic Bacteria in the Gammaproteobacterial Family Chromatiaceae.</title>
        <authorList>
            <person name="Aviles F.A."/>
            <person name="Meyer T.E."/>
            <person name="Kyndt J.A."/>
        </authorList>
    </citation>
    <scope>NUCLEOTIDE SEQUENCE [LARGE SCALE GENOMIC DNA]</scope>
    <source>
        <strain evidence="6">DSM 18266</strain>
    </source>
</reference>
<dbReference type="Proteomes" id="UP000471640">
    <property type="component" value="Unassembled WGS sequence"/>
</dbReference>
<evidence type="ECO:0000313" key="5">
    <source>
        <dbReference type="EMBL" id="NEX23572.1"/>
    </source>
</evidence>
<keyword evidence="6" id="KW-1185">Reference proteome</keyword>
<proteinExistence type="predicted"/>
<dbReference type="GO" id="GO:0015074">
    <property type="term" value="P:DNA integration"/>
    <property type="evidence" value="ECO:0007669"/>
    <property type="project" value="UniProtKB-KW"/>
</dbReference>
<sequence>MNQLVNALDLSAVNLPALFVRTPEASKRFIEFFTANIRNANTRRAYTRATADFAAWCDQPGLTALEDIEPVHVAAYIETLQARLSAPSVKVNLDEVERIII</sequence>
<comment type="caution">
    <text evidence="5">The sequence shown here is derived from an EMBL/GenBank/DDBJ whole genome shotgun (WGS) entry which is preliminary data.</text>
</comment>
<keyword evidence="2 3" id="KW-0238">DNA-binding</keyword>
<accession>A0A6P1E4W5</accession>
<dbReference type="AlphaFoldDB" id="A0A6P1E4W5"/>